<gene>
    <name evidence="2" type="ORF">KI688_006518</name>
</gene>
<dbReference type="OrthoDB" id="2396537at2759"/>
<organism evidence="2 3">
    <name type="scientific">Linnemannia hyalina</name>
    <dbReference type="NCBI Taxonomy" id="64524"/>
    <lineage>
        <taxon>Eukaryota</taxon>
        <taxon>Fungi</taxon>
        <taxon>Fungi incertae sedis</taxon>
        <taxon>Mucoromycota</taxon>
        <taxon>Mortierellomycotina</taxon>
        <taxon>Mortierellomycetes</taxon>
        <taxon>Mortierellales</taxon>
        <taxon>Mortierellaceae</taxon>
        <taxon>Linnemannia</taxon>
    </lineage>
</organism>
<evidence type="ECO:0000256" key="1">
    <source>
        <dbReference type="SAM" id="MobiDB-lite"/>
    </source>
</evidence>
<reference evidence="2" key="1">
    <citation type="submission" date="2021-06" db="EMBL/GenBank/DDBJ databases">
        <title>Genome Sequence of Mortierella hyaline Strain SCG-10, a Cold-Adapted, Nitrate-Reducing Fungus Isolated from Soil in Minnesota, USA.</title>
        <authorList>
            <person name="Aldossari N."/>
        </authorList>
    </citation>
    <scope>NUCLEOTIDE SEQUENCE</scope>
    <source>
        <strain evidence="2">SCG-10</strain>
    </source>
</reference>
<feature type="compositionally biased region" description="Low complexity" evidence="1">
    <location>
        <begin position="48"/>
        <end position="59"/>
    </location>
</feature>
<sequence length="132" mass="14840">MFTTSAILLPNMSFEDLAEQIVAVTEALELIKNLQPVQPVVETHDNNGSKSTSSWGSSTVAKTPPPRQPYVSDLPPLQPNQHPIVLSIWVNSHSLSSYKSHLARELMELIREKRQHARSLELAKVNNKNYQE</sequence>
<comment type="caution">
    <text evidence="2">The sequence shown here is derived from an EMBL/GenBank/DDBJ whole genome shotgun (WGS) entry which is preliminary data.</text>
</comment>
<keyword evidence="3" id="KW-1185">Reference proteome</keyword>
<dbReference type="EMBL" id="JAHRHY010000020">
    <property type="protein sequence ID" value="KAG9062186.1"/>
    <property type="molecule type" value="Genomic_DNA"/>
</dbReference>
<accession>A0A9P8BNU2</accession>
<feature type="region of interest" description="Disordered" evidence="1">
    <location>
        <begin position="39"/>
        <end position="76"/>
    </location>
</feature>
<dbReference type="Proteomes" id="UP000707451">
    <property type="component" value="Unassembled WGS sequence"/>
</dbReference>
<name>A0A9P8BNU2_9FUNG</name>
<dbReference type="AlphaFoldDB" id="A0A9P8BNU2"/>
<protein>
    <submittedName>
        <fullName evidence="2">Uncharacterized protein</fullName>
    </submittedName>
</protein>
<evidence type="ECO:0000313" key="2">
    <source>
        <dbReference type="EMBL" id="KAG9062186.1"/>
    </source>
</evidence>
<evidence type="ECO:0000313" key="3">
    <source>
        <dbReference type="Proteomes" id="UP000707451"/>
    </source>
</evidence>
<proteinExistence type="predicted"/>